<feature type="non-terminal residue" evidence="4">
    <location>
        <position position="1"/>
    </location>
</feature>
<dbReference type="GO" id="GO:0006261">
    <property type="term" value="P:DNA-templated DNA replication"/>
    <property type="evidence" value="ECO:0007669"/>
    <property type="project" value="TreeGrafter"/>
</dbReference>
<dbReference type="Gene3D" id="1.10.20.10">
    <property type="entry name" value="Histone, subunit A"/>
    <property type="match status" value="1"/>
</dbReference>
<evidence type="ECO:0000256" key="1">
    <source>
        <dbReference type="ARBA" id="ARBA00004123"/>
    </source>
</evidence>
<dbReference type="STRING" id="1555241.A0A4P9X0B1"/>
<gene>
    <name evidence="4" type="ORF">CXG81DRAFT_5430</name>
</gene>
<feature type="domain" description="Transcription factor CBF/NF-Y/archaeal histone" evidence="3">
    <location>
        <begin position="11"/>
        <end position="70"/>
    </location>
</feature>
<feature type="non-terminal residue" evidence="4">
    <location>
        <position position="97"/>
    </location>
</feature>
<dbReference type="Pfam" id="PF00808">
    <property type="entry name" value="CBFD_NFYB_HMF"/>
    <property type="match status" value="1"/>
</dbReference>
<accession>A0A4P9X0B1</accession>
<dbReference type="InterPro" id="IPR003958">
    <property type="entry name" value="CBFA_NFYB_domain"/>
</dbReference>
<dbReference type="EMBL" id="ML014301">
    <property type="protein sequence ID" value="RKO99274.1"/>
    <property type="molecule type" value="Genomic_DNA"/>
</dbReference>
<proteinExistence type="predicted"/>
<sequence>PAHPLFVPRYPLSRVRKILREDPDVATVSPDAVFAVAALAERFVAHLAKTADAISGGRKTLRYADVAKAVGSDDVFDFLEDLIPPTMPYSQALKRRK</sequence>
<evidence type="ECO:0000313" key="4">
    <source>
        <dbReference type="EMBL" id="RKO99274.1"/>
    </source>
</evidence>
<evidence type="ECO:0000313" key="5">
    <source>
        <dbReference type="Proteomes" id="UP000274922"/>
    </source>
</evidence>
<keyword evidence="5" id="KW-1185">Reference proteome</keyword>
<evidence type="ECO:0000256" key="2">
    <source>
        <dbReference type="ARBA" id="ARBA00023242"/>
    </source>
</evidence>
<protein>
    <recommendedName>
        <fullName evidence="3">Transcription factor CBF/NF-Y/archaeal histone domain-containing protein</fullName>
    </recommendedName>
</protein>
<dbReference type="InterPro" id="IPR050568">
    <property type="entry name" value="Transcr_DNA_Rep_Reg"/>
</dbReference>
<dbReference type="GO" id="GO:0008623">
    <property type="term" value="C:CHRAC"/>
    <property type="evidence" value="ECO:0007669"/>
    <property type="project" value="TreeGrafter"/>
</dbReference>
<organism evidence="4 5">
    <name type="scientific">Caulochytrium protostelioides</name>
    <dbReference type="NCBI Taxonomy" id="1555241"/>
    <lineage>
        <taxon>Eukaryota</taxon>
        <taxon>Fungi</taxon>
        <taxon>Fungi incertae sedis</taxon>
        <taxon>Chytridiomycota</taxon>
        <taxon>Chytridiomycota incertae sedis</taxon>
        <taxon>Chytridiomycetes</taxon>
        <taxon>Caulochytriales</taxon>
        <taxon>Caulochytriaceae</taxon>
        <taxon>Caulochytrium</taxon>
    </lineage>
</organism>
<comment type="subcellular location">
    <subcellularLocation>
        <location evidence="1">Nucleus</location>
    </subcellularLocation>
</comment>
<dbReference type="PANTHER" id="PTHR10252">
    <property type="entry name" value="HISTONE-LIKE TRANSCRIPTION FACTOR CCAAT-RELATED"/>
    <property type="match status" value="1"/>
</dbReference>
<evidence type="ECO:0000259" key="3">
    <source>
        <dbReference type="Pfam" id="PF00808"/>
    </source>
</evidence>
<dbReference type="OrthoDB" id="636685at2759"/>
<dbReference type="PANTHER" id="PTHR10252:SF54">
    <property type="entry name" value="CHROMATIN ACCESSIBILITY COMPLEX PROTEIN 1"/>
    <property type="match status" value="1"/>
</dbReference>
<keyword evidence="2" id="KW-0539">Nucleus</keyword>
<dbReference type="InterPro" id="IPR009072">
    <property type="entry name" value="Histone-fold"/>
</dbReference>
<dbReference type="AlphaFoldDB" id="A0A4P9X0B1"/>
<dbReference type="SUPFAM" id="SSF47113">
    <property type="entry name" value="Histone-fold"/>
    <property type="match status" value="1"/>
</dbReference>
<dbReference type="GO" id="GO:0046982">
    <property type="term" value="F:protein heterodimerization activity"/>
    <property type="evidence" value="ECO:0007669"/>
    <property type="project" value="InterPro"/>
</dbReference>
<reference evidence="5" key="1">
    <citation type="journal article" date="2018" name="Nat. Microbiol.">
        <title>Leveraging single-cell genomics to expand the fungal tree of life.</title>
        <authorList>
            <person name="Ahrendt S.R."/>
            <person name="Quandt C.A."/>
            <person name="Ciobanu D."/>
            <person name="Clum A."/>
            <person name="Salamov A."/>
            <person name="Andreopoulos B."/>
            <person name="Cheng J.F."/>
            <person name="Woyke T."/>
            <person name="Pelin A."/>
            <person name="Henrissat B."/>
            <person name="Reynolds N.K."/>
            <person name="Benny G.L."/>
            <person name="Smith M.E."/>
            <person name="James T.Y."/>
            <person name="Grigoriev I.V."/>
        </authorList>
    </citation>
    <scope>NUCLEOTIDE SEQUENCE [LARGE SCALE GENOMIC DNA]</scope>
    <source>
        <strain evidence="5">ATCC 52028</strain>
    </source>
</reference>
<name>A0A4P9X0B1_9FUNG</name>
<dbReference type="Proteomes" id="UP000274922">
    <property type="component" value="Unassembled WGS sequence"/>
</dbReference>